<organism evidence="6 7">
    <name type="scientific">Sparassis crispa</name>
    <dbReference type="NCBI Taxonomy" id="139825"/>
    <lineage>
        <taxon>Eukaryota</taxon>
        <taxon>Fungi</taxon>
        <taxon>Dikarya</taxon>
        <taxon>Basidiomycota</taxon>
        <taxon>Agaricomycotina</taxon>
        <taxon>Agaricomycetes</taxon>
        <taxon>Polyporales</taxon>
        <taxon>Sparassidaceae</taxon>
        <taxon>Sparassis</taxon>
    </lineage>
</organism>
<reference evidence="6 7" key="1">
    <citation type="journal article" date="2018" name="Sci. Rep.">
        <title>Genome sequence of the cauliflower mushroom Sparassis crispa (Hanabiratake) and its association with beneficial usage.</title>
        <authorList>
            <person name="Kiyama R."/>
            <person name="Furutani Y."/>
            <person name="Kawaguchi K."/>
            <person name="Nakanishi T."/>
        </authorList>
    </citation>
    <scope>NUCLEOTIDE SEQUENCE [LARGE SCALE GENOMIC DNA]</scope>
</reference>
<dbReference type="GO" id="GO:0000166">
    <property type="term" value="F:nucleotide binding"/>
    <property type="evidence" value="ECO:0007669"/>
    <property type="project" value="InterPro"/>
</dbReference>
<dbReference type="GO" id="GO:0006273">
    <property type="term" value="P:lagging strand elongation"/>
    <property type="evidence" value="ECO:0007669"/>
    <property type="project" value="TreeGrafter"/>
</dbReference>
<dbReference type="EMBL" id="BFAD01000011">
    <property type="protein sequence ID" value="GBE87522.1"/>
    <property type="molecule type" value="Genomic_DNA"/>
</dbReference>
<dbReference type="InterPro" id="IPR006134">
    <property type="entry name" value="DNA-dir_DNA_pol_B_multi_dom"/>
</dbReference>
<dbReference type="GO" id="GO:0003697">
    <property type="term" value="F:single-stranded DNA binding"/>
    <property type="evidence" value="ECO:0007669"/>
    <property type="project" value="TreeGrafter"/>
</dbReference>
<dbReference type="GO" id="GO:0005658">
    <property type="term" value="C:alpha DNA polymerase:primase complex"/>
    <property type="evidence" value="ECO:0007669"/>
    <property type="project" value="TreeGrafter"/>
</dbReference>
<sequence>MRGVEVVLEGSSDYVRRLSMEIWTRSSLIPTSLSFQRHSRYQQSPKKAVNGHYKLLEIDLDGIFQRLLLLQEKKYAAIKVEDGGRPSTEVKGLDMKCRGYCALSKVVSQYVPDQILSGEATETVVERIHKYLTTMGESGEVGKTAQAEWAKDPDEVRRASDELKIDYEHYLAHQILPPIERLCEGTDRSRLAECLGLDASRYRNPDGAEERPSALWIR</sequence>
<dbReference type="InterPro" id="IPR023211">
    <property type="entry name" value="DNA_pol_palm_dom_sf"/>
</dbReference>
<evidence type="ECO:0000256" key="4">
    <source>
        <dbReference type="ARBA" id="ARBA00022932"/>
    </source>
</evidence>
<gene>
    <name evidence="6" type="ORF">SCP_1101990</name>
</gene>
<dbReference type="InterPro" id="IPR043502">
    <property type="entry name" value="DNA/RNA_pol_sf"/>
</dbReference>
<dbReference type="GO" id="GO:0003887">
    <property type="term" value="F:DNA-directed DNA polymerase activity"/>
    <property type="evidence" value="ECO:0007669"/>
    <property type="project" value="UniProtKB-KW"/>
</dbReference>
<keyword evidence="4" id="KW-0239">DNA-directed DNA polymerase</keyword>
<protein>
    <recommendedName>
        <fullName evidence="1">DNA-directed DNA polymerase</fullName>
        <ecNumber evidence="1">2.7.7.7</ecNumber>
    </recommendedName>
</protein>
<evidence type="ECO:0000256" key="2">
    <source>
        <dbReference type="ARBA" id="ARBA00022679"/>
    </source>
</evidence>
<dbReference type="GO" id="GO:0006272">
    <property type="term" value="P:leading strand elongation"/>
    <property type="evidence" value="ECO:0007669"/>
    <property type="project" value="TreeGrafter"/>
</dbReference>
<keyword evidence="2" id="KW-0808">Transferase</keyword>
<dbReference type="GO" id="GO:1902975">
    <property type="term" value="P:mitotic DNA replication initiation"/>
    <property type="evidence" value="ECO:0007669"/>
    <property type="project" value="TreeGrafter"/>
</dbReference>
<dbReference type="Pfam" id="PF00136">
    <property type="entry name" value="DNA_pol_B"/>
    <property type="match status" value="1"/>
</dbReference>
<dbReference type="Proteomes" id="UP000287166">
    <property type="component" value="Unassembled WGS sequence"/>
</dbReference>
<feature type="domain" description="DNA-directed DNA polymerase family B multifunctional" evidence="5">
    <location>
        <begin position="46"/>
        <end position="135"/>
    </location>
</feature>
<evidence type="ECO:0000313" key="7">
    <source>
        <dbReference type="Proteomes" id="UP000287166"/>
    </source>
</evidence>
<dbReference type="RefSeq" id="XP_027618435.1">
    <property type="nucleotide sequence ID" value="XM_027762634.1"/>
</dbReference>
<dbReference type="SUPFAM" id="SSF56672">
    <property type="entry name" value="DNA/RNA polymerases"/>
    <property type="match status" value="1"/>
</dbReference>
<evidence type="ECO:0000313" key="6">
    <source>
        <dbReference type="EMBL" id="GBE87522.1"/>
    </source>
</evidence>
<evidence type="ECO:0000256" key="3">
    <source>
        <dbReference type="ARBA" id="ARBA00022695"/>
    </source>
</evidence>
<dbReference type="OrthoDB" id="6755010at2759"/>
<proteinExistence type="predicted"/>
<dbReference type="InParanoid" id="A0A401GZE4"/>
<comment type="caution">
    <text evidence="6">The sequence shown here is derived from an EMBL/GenBank/DDBJ whole genome shotgun (WGS) entry which is preliminary data.</text>
</comment>
<dbReference type="PANTHER" id="PTHR45861">
    <property type="entry name" value="DNA POLYMERASE ALPHA CATALYTIC SUBUNIT"/>
    <property type="match status" value="1"/>
</dbReference>
<dbReference type="AlphaFoldDB" id="A0A401GZE4"/>
<evidence type="ECO:0000259" key="5">
    <source>
        <dbReference type="Pfam" id="PF00136"/>
    </source>
</evidence>
<keyword evidence="7" id="KW-1185">Reference proteome</keyword>
<accession>A0A401GZE4</accession>
<dbReference type="STRING" id="139825.A0A401GZE4"/>
<name>A0A401GZE4_9APHY</name>
<dbReference type="Gene3D" id="1.10.132.60">
    <property type="entry name" value="DNA polymerase family B, C-terminal domain"/>
    <property type="match status" value="2"/>
</dbReference>
<dbReference type="GeneID" id="38784439"/>
<dbReference type="EC" id="2.7.7.7" evidence="1"/>
<dbReference type="Gene3D" id="3.90.1600.10">
    <property type="entry name" value="Palm domain of DNA polymerase"/>
    <property type="match status" value="1"/>
</dbReference>
<dbReference type="PANTHER" id="PTHR45861:SF1">
    <property type="entry name" value="DNA POLYMERASE ALPHA CATALYTIC SUBUNIT"/>
    <property type="match status" value="1"/>
</dbReference>
<dbReference type="InterPro" id="IPR042087">
    <property type="entry name" value="DNA_pol_B_thumb"/>
</dbReference>
<dbReference type="GO" id="GO:0003682">
    <property type="term" value="F:chromatin binding"/>
    <property type="evidence" value="ECO:0007669"/>
    <property type="project" value="TreeGrafter"/>
</dbReference>
<dbReference type="GO" id="GO:0003688">
    <property type="term" value="F:DNA replication origin binding"/>
    <property type="evidence" value="ECO:0007669"/>
    <property type="project" value="TreeGrafter"/>
</dbReference>
<evidence type="ECO:0000256" key="1">
    <source>
        <dbReference type="ARBA" id="ARBA00012417"/>
    </source>
</evidence>
<keyword evidence="3" id="KW-0548">Nucleotidyltransferase</keyword>